<gene>
    <name evidence="1" type="ORF">ETD83_05575</name>
</gene>
<evidence type="ECO:0008006" key="3">
    <source>
        <dbReference type="Google" id="ProtNLM"/>
    </source>
</evidence>
<organism evidence="1 2">
    <name type="scientific">Actinomadura soli</name>
    <dbReference type="NCBI Taxonomy" id="2508997"/>
    <lineage>
        <taxon>Bacteria</taxon>
        <taxon>Bacillati</taxon>
        <taxon>Actinomycetota</taxon>
        <taxon>Actinomycetes</taxon>
        <taxon>Streptosporangiales</taxon>
        <taxon>Thermomonosporaceae</taxon>
        <taxon>Actinomadura</taxon>
    </lineage>
</organism>
<accession>A0A5C4JIM0</accession>
<proteinExistence type="predicted"/>
<comment type="caution">
    <text evidence="1">The sequence shown here is derived from an EMBL/GenBank/DDBJ whole genome shotgun (WGS) entry which is preliminary data.</text>
</comment>
<dbReference type="OrthoDB" id="3544296at2"/>
<protein>
    <recommendedName>
        <fullName evidence="3">Transposase</fullName>
    </recommendedName>
</protein>
<dbReference type="AlphaFoldDB" id="A0A5C4JIM0"/>
<dbReference type="RefSeq" id="WP_138643962.1">
    <property type="nucleotide sequence ID" value="NZ_VCKW01000018.1"/>
</dbReference>
<evidence type="ECO:0000313" key="2">
    <source>
        <dbReference type="Proteomes" id="UP000309174"/>
    </source>
</evidence>
<dbReference type="Proteomes" id="UP000309174">
    <property type="component" value="Unassembled WGS sequence"/>
</dbReference>
<sequence length="130" mass="14389">MVQHFVTDARGRLHPYAVNVVIDVATIVSSNDTQALPGIHARLQRSRLLPAQHLVDGGYTSVVLMDAAARDHDLEMVGPLAHRGSWQRKDKAGFAREDFTIDSDRRQVTRPNGKVTGNWVQAPAMAPWLV</sequence>
<evidence type="ECO:0000313" key="1">
    <source>
        <dbReference type="EMBL" id="TMR05709.1"/>
    </source>
</evidence>
<dbReference type="EMBL" id="VCKW01000018">
    <property type="protein sequence ID" value="TMR05709.1"/>
    <property type="molecule type" value="Genomic_DNA"/>
</dbReference>
<keyword evidence="2" id="KW-1185">Reference proteome</keyword>
<name>A0A5C4JIM0_9ACTN</name>
<reference evidence="1 2" key="1">
    <citation type="submission" date="2019-05" db="EMBL/GenBank/DDBJ databases">
        <title>Draft genome sequence of Actinomadura sp. 14C53.</title>
        <authorList>
            <person name="Saricaoglu S."/>
            <person name="Isik K."/>
        </authorList>
    </citation>
    <scope>NUCLEOTIDE SEQUENCE [LARGE SCALE GENOMIC DNA]</scope>
    <source>
        <strain evidence="1 2">14C53</strain>
    </source>
</reference>